<sequence length="528" mass="59539">MWPPKKENRAVRSEKQGAGGSRADCEGDNSEGKERQMGSREEKLALVPAEQQELIDQWRPITNEEGNDIGDGRGAKELVIGASVVEEATTLAFRVVEARLMFIGFWLLLHVAAPDAVALTCSRRRTVSSGNTTVTSYETCREETGDGGQKNLSDDVKTTRALPKKHGGPILSWVLSKSRRKCKPETPPKTMASDDMSQLLKELGVSSPESLEEELLHAKENRDAALAEVSEMKSLLAELQQRLHGLEAYCEEQKKALKQAMHGKSPHVLYKFKLSKRMKSSRGSQDDLMPVSQEVLVEGFLQMVSECRLSVTHFCETLIHQTKETDDALSGRPDLLLRPHQMTLTSSNSSKLALCHLEAIVNQSLYQDFENCVFQKNGSPKFLDPRRERQENFSSFVALRNLGWNEVLQKGTKHYSDDFSRFCDRKVSGIAVLLNWSTPWPEHLLRCFLIAAKCIWLLHLLAFSFKPSLMILRVEGNRDFDPIHMEEIPLDSHRAQAPARVRIMVMPGFYVRDGVLRCRVLCRYGSES</sequence>
<feature type="compositionally biased region" description="Basic and acidic residues" evidence="2">
    <location>
        <begin position="1"/>
        <end position="15"/>
    </location>
</feature>
<proteinExistence type="predicted"/>
<gene>
    <name evidence="3" type="ORF">BHM03_00002015</name>
</gene>
<dbReference type="AlphaFoldDB" id="A0A445M9F9"/>
<accession>A0A445M9F9</accession>
<feature type="compositionally biased region" description="Basic and acidic residues" evidence="2">
    <location>
        <begin position="30"/>
        <end position="43"/>
    </location>
</feature>
<evidence type="ECO:0008006" key="4">
    <source>
        <dbReference type="Google" id="ProtNLM"/>
    </source>
</evidence>
<evidence type="ECO:0000256" key="2">
    <source>
        <dbReference type="SAM" id="MobiDB-lite"/>
    </source>
</evidence>
<organism evidence="3">
    <name type="scientific">Ensete ventricosum</name>
    <name type="common">Abyssinian banana</name>
    <name type="synonym">Musa ensete</name>
    <dbReference type="NCBI Taxonomy" id="4639"/>
    <lineage>
        <taxon>Eukaryota</taxon>
        <taxon>Viridiplantae</taxon>
        <taxon>Streptophyta</taxon>
        <taxon>Embryophyta</taxon>
        <taxon>Tracheophyta</taxon>
        <taxon>Spermatophyta</taxon>
        <taxon>Magnoliopsida</taxon>
        <taxon>Liliopsida</taxon>
        <taxon>Zingiberales</taxon>
        <taxon>Musaceae</taxon>
        <taxon>Ensete</taxon>
    </lineage>
</organism>
<dbReference type="InterPro" id="IPR042316">
    <property type="entry name" value="IRKI-like"/>
</dbReference>
<name>A0A445M9F9_ENSVE</name>
<feature type="coiled-coil region" evidence="1">
    <location>
        <begin position="222"/>
        <end position="256"/>
    </location>
</feature>
<evidence type="ECO:0000313" key="3">
    <source>
        <dbReference type="EMBL" id="RZR70880.1"/>
    </source>
</evidence>
<keyword evidence="1" id="KW-0175">Coiled coil</keyword>
<reference evidence="3" key="1">
    <citation type="journal article" date="2018" name="Data Brief">
        <title>Genome sequence data from 17 accessions of Ensete ventricosum, a staple food crop for millions in Ethiopia.</title>
        <authorList>
            <person name="Yemataw Z."/>
            <person name="Muzemil S."/>
            <person name="Ambachew D."/>
            <person name="Tripathi L."/>
            <person name="Tesfaye K."/>
            <person name="Chala A."/>
            <person name="Farbos A."/>
            <person name="O'Neill P."/>
            <person name="Moore K."/>
            <person name="Grant M."/>
            <person name="Studholme D.J."/>
        </authorList>
    </citation>
    <scope>NUCLEOTIDE SEQUENCE [LARGE SCALE GENOMIC DNA]</scope>
    <source>
        <tissue evidence="3">Leaf</tissue>
    </source>
</reference>
<dbReference type="EMBL" id="KV875469">
    <property type="protein sequence ID" value="RZR70880.1"/>
    <property type="molecule type" value="Genomic_DNA"/>
</dbReference>
<dbReference type="PANTHER" id="PTHR31029">
    <property type="entry name" value="CYCLIN-DEPENDENT KINASE-LIKE PROTEIN"/>
    <property type="match status" value="1"/>
</dbReference>
<dbReference type="PANTHER" id="PTHR31029:SF3">
    <property type="entry name" value="IRK-INTERACTING PROTEIN"/>
    <property type="match status" value="1"/>
</dbReference>
<dbReference type="Proteomes" id="UP000290560">
    <property type="component" value="Unassembled WGS sequence"/>
</dbReference>
<evidence type="ECO:0000256" key="1">
    <source>
        <dbReference type="SAM" id="Coils"/>
    </source>
</evidence>
<protein>
    <recommendedName>
        <fullName evidence="4">IRK-interacting protein</fullName>
    </recommendedName>
</protein>
<feature type="region of interest" description="Disordered" evidence="2">
    <location>
        <begin position="1"/>
        <end position="43"/>
    </location>
</feature>